<dbReference type="AlphaFoldDB" id="A0A2P8DUH9"/>
<dbReference type="SUPFAM" id="SSF54593">
    <property type="entry name" value="Glyoxalase/Bleomycin resistance protein/Dihydroxybiphenyl dioxygenase"/>
    <property type="match status" value="1"/>
</dbReference>
<dbReference type="InterPro" id="IPR043700">
    <property type="entry name" value="DSD"/>
</dbReference>
<feature type="binding site" evidence="1">
    <location>
        <position position="165"/>
    </location>
    <ligand>
        <name>a divalent metal cation</name>
        <dbReference type="ChEBI" id="CHEBI:60240"/>
        <note>catalytic</note>
    </ligand>
</feature>
<feature type="binding site" evidence="1">
    <location>
        <position position="239"/>
    </location>
    <ligand>
        <name>a divalent metal cation</name>
        <dbReference type="ChEBI" id="CHEBI:60240"/>
        <note>catalytic</note>
    </ligand>
</feature>
<dbReference type="InterPro" id="IPR004360">
    <property type="entry name" value="Glyas_Fos-R_dOase_dom"/>
</dbReference>
<dbReference type="RefSeq" id="WP_106581059.1">
    <property type="nucleotide sequence ID" value="NZ_PYGA01000001.1"/>
</dbReference>
<keyword evidence="1" id="KW-0479">Metal-binding</keyword>
<dbReference type="Pfam" id="PF01261">
    <property type="entry name" value="AP_endonuc_2"/>
    <property type="match status" value="1"/>
</dbReference>
<reference evidence="3 4" key="1">
    <citation type="submission" date="2018-03" db="EMBL/GenBank/DDBJ databases">
        <title>Genomic Encyclopedia of Archaeal and Bacterial Type Strains, Phase II (KMG-II): from individual species to whole genera.</title>
        <authorList>
            <person name="Goeker M."/>
        </authorList>
    </citation>
    <scope>NUCLEOTIDE SEQUENCE [LARGE SCALE GENOMIC DNA]</scope>
    <source>
        <strain evidence="3 4">DSM 45312</strain>
    </source>
</reference>
<comment type="caution">
    <text evidence="3">The sequence shown here is derived from an EMBL/GenBank/DDBJ whole genome shotgun (WGS) entry which is preliminary data.</text>
</comment>
<comment type="catalytic activity">
    <reaction evidence="1">
        <text>3-dehydroshikimate = 3,4-dihydroxybenzoate + H2O</text>
        <dbReference type="Rhea" id="RHEA:24848"/>
        <dbReference type="ChEBI" id="CHEBI:15377"/>
        <dbReference type="ChEBI" id="CHEBI:16630"/>
        <dbReference type="ChEBI" id="CHEBI:36241"/>
        <dbReference type="EC" id="4.2.1.118"/>
    </reaction>
</comment>
<dbReference type="HAMAP" id="MF_02238">
    <property type="entry name" value="DSD"/>
    <property type="match status" value="1"/>
</dbReference>
<dbReference type="EMBL" id="PYGA01000001">
    <property type="protein sequence ID" value="PSL00886.1"/>
    <property type="molecule type" value="Genomic_DNA"/>
</dbReference>
<name>A0A2P8DUH9_9ACTN</name>
<organism evidence="3 4">
    <name type="scientific">Murinocardiopsis flavida</name>
    <dbReference type="NCBI Taxonomy" id="645275"/>
    <lineage>
        <taxon>Bacteria</taxon>
        <taxon>Bacillati</taxon>
        <taxon>Actinomycetota</taxon>
        <taxon>Actinomycetes</taxon>
        <taxon>Streptosporangiales</taxon>
        <taxon>Nocardiopsidaceae</taxon>
        <taxon>Murinocardiopsis</taxon>
    </lineage>
</organism>
<dbReference type="InterPro" id="IPR013022">
    <property type="entry name" value="Xyl_isomerase-like_TIM-brl"/>
</dbReference>
<comment type="pathway">
    <text evidence="1">Aromatic compound metabolism; 3,4-dihydroxybenzoate biosynthesis.</text>
</comment>
<feature type="domain" description="VOC" evidence="2">
    <location>
        <begin position="436"/>
        <end position="579"/>
    </location>
</feature>
<dbReference type="Proteomes" id="UP000240542">
    <property type="component" value="Unassembled WGS sequence"/>
</dbReference>
<dbReference type="UniPathway" id="UPA00088"/>
<sequence>MRTSIATVSISGPLTRKLDAIAAAGFDAVEVFENDLVASTAPPEEIRARAADLGLDIALYQPFRDFEAAPPARLDQSLRRARHKFALMRRLGVDQVLVCSNTAAWSVDDDALAAEQLHRLAGLAAEHGIRVAYEALAWGRNVSDYYHAWRIVRAADHPALGTCLDSFHILSRGADPAAIESIPGDRIFFLQLADAPLLAMDVLQWSRHYRCFPGQGGLDVAGVLAAALRAGYTGPASLEVFNDVYRRTEPERAAVDAMRSLIALQEQTAGLPSAAPRTRGAAAPVDLRVPPPPVPATGFAFAEVAVSPVGGERVAALLTALGFARTGTHASKPVALWERGQARVLLNAAAGESGAAAEVTAIGLETAAPTEAVARAEALLAPVLPRAKEADEAPLDAVAAPDGTQVFFCRTGHADAPSWTGDFAPADAPTAAGPLRIDHLGLTQPPHHYDEAALFYRSVLGLRPSESLELADPFGLVRSRAMESEDGGVRLALSIENVGEHAAGPHLRLQHIALRSDDIAADVRSARENGAAFLPIPDNYYDDADARHDLPPALSRELRDLGLLYDRDENGAFLHCYTLAVGRVFIELVQRIDRYAGFGAANTPVRRAAQQAHDSTP</sequence>
<evidence type="ECO:0000313" key="4">
    <source>
        <dbReference type="Proteomes" id="UP000240542"/>
    </source>
</evidence>
<dbReference type="PROSITE" id="PS51819">
    <property type="entry name" value="VOC"/>
    <property type="match status" value="1"/>
</dbReference>
<keyword evidence="4" id="KW-1185">Reference proteome</keyword>
<dbReference type="Gene3D" id="3.10.180.10">
    <property type="entry name" value="2,3-Dihydroxybiphenyl 1,2-Dioxygenase, domain 1"/>
    <property type="match status" value="2"/>
</dbReference>
<dbReference type="EC" id="4.2.1.118" evidence="1"/>
<evidence type="ECO:0000256" key="1">
    <source>
        <dbReference type="HAMAP-Rule" id="MF_02238"/>
    </source>
</evidence>
<feature type="binding site" evidence="1">
    <location>
        <position position="439"/>
    </location>
    <ligand>
        <name>Mg(2+)</name>
        <dbReference type="ChEBI" id="CHEBI:18420"/>
    </ligand>
</feature>
<evidence type="ECO:0000313" key="3">
    <source>
        <dbReference type="EMBL" id="PSL00886.1"/>
    </source>
</evidence>
<dbReference type="PANTHER" id="PTHR12110:SF21">
    <property type="entry name" value="XYLOSE ISOMERASE-LIKE TIM BARREL DOMAIN-CONTAINING PROTEIN"/>
    <property type="match status" value="1"/>
</dbReference>
<feature type="binding site" evidence="1">
    <location>
        <position position="191"/>
    </location>
    <ligand>
        <name>a divalent metal cation</name>
        <dbReference type="ChEBI" id="CHEBI:60240"/>
        <note>catalytic</note>
    </ligand>
</feature>
<keyword evidence="1" id="KW-0456">Lyase</keyword>
<dbReference type="Pfam" id="PF00903">
    <property type="entry name" value="Glyoxalase"/>
    <property type="match status" value="1"/>
</dbReference>
<dbReference type="InterPro" id="IPR050312">
    <property type="entry name" value="IolE/XylAMocC-like"/>
</dbReference>
<dbReference type="Gene3D" id="3.20.20.150">
    <property type="entry name" value="Divalent-metal-dependent TIM barrel enzymes"/>
    <property type="match status" value="1"/>
</dbReference>
<feature type="binding site" evidence="1">
    <location>
        <position position="587"/>
    </location>
    <ligand>
        <name>Mg(2+)</name>
        <dbReference type="ChEBI" id="CHEBI:18420"/>
    </ligand>
</feature>
<evidence type="ECO:0000259" key="2">
    <source>
        <dbReference type="PROSITE" id="PS51819"/>
    </source>
</evidence>
<dbReference type="InterPro" id="IPR036237">
    <property type="entry name" value="Xyl_isomerase-like_sf"/>
</dbReference>
<keyword evidence="3" id="KW-0223">Dioxygenase</keyword>
<dbReference type="OrthoDB" id="9780241at2"/>
<dbReference type="SUPFAM" id="SSF51658">
    <property type="entry name" value="Xylose isomerase-like"/>
    <property type="match status" value="1"/>
</dbReference>
<keyword evidence="3" id="KW-0670">Pyruvate</keyword>
<comment type="cofactor">
    <cofactor evidence="1">
        <name>a divalent metal cation</name>
        <dbReference type="ChEBI" id="CHEBI:60240"/>
    </cofactor>
</comment>
<comment type="similarity">
    <text evidence="1">Belongs to the bacterial two-domain DSD family.</text>
</comment>
<protein>
    <recommendedName>
        <fullName evidence="1">3-dehydroshikimate dehydratase</fullName>
        <shortName evidence="1">DSD</shortName>
        <ecNumber evidence="1">4.2.1.118</ecNumber>
    </recommendedName>
</protein>
<keyword evidence="3" id="KW-0560">Oxidoreductase</keyword>
<dbReference type="PANTHER" id="PTHR12110">
    <property type="entry name" value="HYDROXYPYRUVATE ISOMERASE"/>
    <property type="match status" value="1"/>
</dbReference>
<accession>A0A2P8DUH9</accession>
<feature type="binding site" evidence="1">
    <location>
        <position position="511"/>
    </location>
    <ligand>
        <name>Mg(2+)</name>
        <dbReference type="ChEBI" id="CHEBI:18420"/>
    </ligand>
</feature>
<dbReference type="GO" id="GO:0046872">
    <property type="term" value="F:metal ion binding"/>
    <property type="evidence" value="ECO:0007669"/>
    <property type="project" value="UniProtKB-UniRule"/>
</dbReference>
<dbReference type="InterPro" id="IPR037523">
    <property type="entry name" value="VOC_core"/>
</dbReference>
<dbReference type="GO" id="GO:0046279">
    <property type="term" value="P:3,4-dihydroxybenzoate biosynthetic process"/>
    <property type="evidence" value="ECO:0007669"/>
    <property type="project" value="UniProtKB-UniRule"/>
</dbReference>
<dbReference type="GO" id="GO:0046565">
    <property type="term" value="F:3-dehydroshikimate dehydratase activity"/>
    <property type="evidence" value="ECO:0007669"/>
    <property type="project" value="UniProtKB-UniRule"/>
</dbReference>
<proteinExistence type="inferred from homology"/>
<feature type="binding site" evidence="1">
    <location>
        <position position="134"/>
    </location>
    <ligand>
        <name>a divalent metal cation</name>
        <dbReference type="ChEBI" id="CHEBI:60240"/>
        <note>catalytic</note>
    </ligand>
</feature>
<dbReference type="InterPro" id="IPR029068">
    <property type="entry name" value="Glyas_Bleomycin-R_OHBP_Dase"/>
</dbReference>
<comment type="function">
    <text evidence="1">Catalyzes the conversion of 3-dehydroshikimate to protocatechuate (3,4-dihydroxybenzoate), a common intermediate of quinate and shikimate degradation pathways.</text>
</comment>
<dbReference type="GO" id="GO:0051213">
    <property type="term" value="F:dioxygenase activity"/>
    <property type="evidence" value="ECO:0007669"/>
    <property type="project" value="UniProtKB-KW"/>
</dbReference>
<gene>
    <name evidence="3" type="ORF">CLV63_101365</name>
</gene>